<evidence type="ECO:0000256" key="1">
    <source>
        <dbReference type="SAM" id="MobiDB-lite"/>
    </source>
</evidence>
<gene>
    <name evidence="2" type="ORF">HK099_001627</name>
</gene>
<feature type="compositionally biased region" description="Acidic residues" evidence="1">
    <location>
        <begin position="440"/>
        <end position="452"/>
    </location>
</feature>
<dbReference type="Proteomes" id="UP001211065">
    <property type="component" value="Unassembled WGS sequence"/>
</dbReference>
<comment type="caution">
    <text evidence="2">The sequence shown here is derived from an EMBL/GenBank/DDBJ whole genome shotgun (WGS) entry which is preliminary data.</text>
</comment>
<proteinExistence type="predicted"/>
<sequence>MGRRGSLVPKEFLKTLQQNAKSKSELSQLQQDQLLQQKVLNEYAMKSDGFRRFSDSTLKNLNHDVSQHTEIEERQKLFAKIEEDLRNSEEKELLLLKKKKEKLIIDTFFNDPDIPAKYSLPNLIERQRNREKKLQIMKENNVNIRVIYSNLNSEHSQNLKNFKNNEEIRKKEQEVLKKNFRKSKTRIKFSTRNNSIIPPIKIKKRIPQFKKITFSNFSNNVHYKKCSSKKNNVNTLPTGAEKIVSKSLNSDCVSAFSNKNFNESHSLNFNFQITTTDDDESSPENSIGSKVRDSTLEPKLHMLISKRCFTASTCSKSSKCNSQLRVNDNRNGISSSRLSIAGESKLDLAKQKTAEPLQTKIKLEQLMECKKILEKFEENGLQITEKSLVKGLVHPEEILHALKKKKNKKKSLPFAFVSQIMSQNLIKSKKNGKTISSNNDDSDNSCEGDENDDESINEVLLAENCNFKENNKKRETSVSTLTKKQKKVKEKNASDWFNAANILARPASSKVRTSLESLTSLKICKKESNYTKPKNVFKKLKSSKNKNIVINTKQEARAITFWKKDEFIKLKKKMDEKKLIKIKLEAEVLAKKKFDNKNNTIENLNNTNGMFKDAFSCKLKTKKSSSNSNLMNNNLNVGSGYFSSKIFAEKGEMYADNARESCNEIWFPSYELKPSLSSTSESLFDRPRKNWMVTGNASSSKKDCRVDSAHTRKSSLGISSLDVKENAFVFPLSNDTILKTIHVQKNFGSRYKPNVL</sequence>
<name>A0AAD5U6C4_9FUNG</name>
<accession>A0AAD5U6C4</accession>
<organism evidence="2 3">
    <name type="scientific">Clydaea vesicula</name>
    <dbReference type="NCBI Taxonomy" id="447962"/>
    <lineage>
        <taxon>Eukaryota</taxon>
        <taxon>Fungi</taxon>
        <taxon>Fungi incertae sedis</taxon>
        <taxon>Chytridiomycota</taxon>
        <taxon>Chytridiomycota incertae sedis</taxon>
        <taxon>Chytridiomycetes</taxon>
        <taxon>Lobulomycetales</taxon>
        <taxon>Lobulomycetaceae</taxon>
        <taxon>Clydaea</taxon>
    </lineage>
</organism>
<dbReference type="EMBL" id="JADGJW010000148">
    <property type="protein sequence ID" value="KAJ3223011.1"/>
    <property type="molecule type" value="Genomic_DNA"/>
</dbReference>
<dbReference type="AlphaFoldDB" id="A0AAD5U6C4"/>
<keyword evidence="3" id="KW-1185">Reference proteome</keyword>
<protein>
    <submittedName>
        <fullName evidence="2">Uncharacterized protein</fullName>
    </submittedName>
</protein>
<reference evidence="2" key="1">
    <citation type="submission" date="2020-05" db="EMBL/GenBank/DDBJ databases">
        <title>Phylogenomic resolution of chytrid fungi.</title>
        <authorList>
            <person name="Stajich J.E."/>
            <person name="Amses K."/>
            <person name="Simmons R."/>
            <person name="Seto K."/>
            <person name="Myers J."/>
            <person name="Bonds A."/>
            <person name="Quandt C.A."/>
            <person name="Barry K."/>
            <person name="Liu P."/>
            <person name="Grigoriev I."/>
            <person name="Longcore J.E."/>
            <person name="James T.Y."/>
        </authorList>
    </citation>
    <scope>NUCLEOTIDE SEQUENCE</scope>
    <source>
        <strain evidence="2">JEL0476</strain>
    </source>
</reference>
<evidence type="ECO:0000313" key="2">
    <source>
        <dbReference type="EMBL" id="KAJ3223011.1"/>
    </source>
</evidence>
<feature type="region of interest" description="Disordered" evidence="1">
    <location>
        <begin position="430"/>
        <end position="452"/>
    </location>
</feature>
<evidence type="ECO:0000313" key="3">
    <source>
        <dbReference type="Proteomes" id="UP001211065"/>
    </source>
</evidence>